<dbReference type="EMBL" id="HE797647">
    <property type="protein sequence ID" value="CCM07102.1"/>
    <property type="molecule type" value="Genomic_DNA"/>
</dbReference>
<accession>J7RHN0</accession>
<dbReference type="AlphaFoldDB" id="J7RHN0"/>
<evidence type="ECO:0000256" key="1">
    <source>
        <dbReference type="SAM" id="Phobius"/>
    </source>
</evidence>
<name>J7RHN0_9APHY</name>
<protein>
    <submittedName>
        <fullName evidence="2">Uncharacterized protein</fullName>
    </submittedName>
</protein>
<dbReference type="HOGENOM" id="CLU_2483382_0_0_1"/>
<sequence length="94" mass="10405">MASITILTALLLISWTFIVLLILILIFAVFFLKDNYTFKVHLERTPTPLSTTPINEQALNWANNGTQLPPSPLPPSLLSTSTPISYSSPFWASS</sequence>
<dbReference type="GeneID" id="24102002"/>
<feature type="transmembrane region" description="Helical" evidence="1">
    <location>
        <begin position="6"/>
        <end position="32"/>
    </location>
</feature>
<dbReference type="RefSeq" id="XP_012177123.1">
    <property type="nucleotide sequence ID" value="XM_012321733.1"/>
</dbReference>
<keyword evidence="1" id="KW-1133">Transmembrane helix</keyword>
<proteinExistence type="predicted"/>
<keyword evidence="3" id="KW-1185">Reference proteome</keyword>
<keyword evidence="1" id="KW-0472">Membrane</keyword>
<gene>
    <name evidence="2" type="ORF">FIBRA_09430</name>
</gene>
<keyword evidence="1" id="KW-0812">Transmembrane</keyword>
<dbReference type="Proteomes" id="UP000006352">
    <property type="component" value="Unassembled WGS sequence"/>
</dbReference>
<dbReference type="InParanoid" id="J7RHN0"/>
<reference evidence="2 3" key="1">
    <citation type="journal article" date="2012" name="Appl. Environ. Microbiol.">
        <title>Short-read sequencing for genomic analysis of the brown rot fungus Fibroporia radiculosa.</title>
        <authorList>
            <person name="Tang J.D."/>
            <person name="Perkins A.D."/>
            <person name="Sonstegard T.S."/>
            <person name="Schroeder S.G."/>
            <person name="Burgess S.C."/>
            <person name="Diehl S.V."/>
        </authorList>
    </citation>
    <scope>NUCLEOTIDE SEQUENCE [LARGE SCALE GENOMIC DNA]</scope>
    <source>
        <strain evidence="2 3">TFFH 294</strain>
    </source>
</reference>
<organism evidence="2 3">
    <name type="scientific">Fibroporia radiculosa</name>
    <dbReference type="NCBI Taxonomy" id="599839"/>
    <lineage>
        <taxon>Eukaryota</taxon>
        <taxon>Fungi</taxon>
        <taxon>Dikarya</taxon>
        <taxon>Basidiomycota</taxon>
        <taxon>Agaricomycotina</taxon>
        <taxon>Agaricomycetes</taxon>
        <taxon>Polyporales</taxon>
        <taxon>Fibroporiaceae</taxon>
        <taxon>Fibroporia</taxon>
    </lineage>
</organism>
<evidence type="ECO:0000313" key="3">
    <source>
        <dbReference type="Proteomes" id="UP000006352"/>
    </source>
</evidence>
<evidence type="ECO:0000313" key="2">
    <source>
        <dbReference type="EMBL" id="CCM07102.1"/>
    </source>
</evidence>